<evidence type="ECO:0000256" key="7">
    <source>
        <dbReference type="PROSITE-ProRule" id="PRU00087"/>
    </source>
</evidence>
<protein>
    <recommendedName>
        <fullName evidence="13">RING-type domain-containing protein</fullName>
    </recommendedName>
</protein>
<feature type="domain" description="B box-type" evidence="10">
    <location>
        <begin position="162"/>
        <end position="205"/>
    </location>
</feature>
<dbReference type="Proteomes" id="UP000275408">
    <property type="component" value="Unassembled WGS sequence"/>
</dbReference>
<sequence>MATAQRRSADTSPYQRLEKEAECPLCHQTVEEPKRLPCNHSFCLKCLNRQAVDATVDGRSDINCVACRSFVRIPGKGTFDELPTPFYLNRLAEVVSVAASDSCEKTCWMCNQSKTLRCYCFECQKFMCESCENNRKCGTLAQSHRTVLIQDLTEQDFERIIRRPVMCKTEKHEKLVVEFYCHDCKVCICKLCVIEFHNIHDVEGIEQASEKSKVNVMDSVKKLKNVLSDCETEIERRKKGALRMERNIKAVEEEVHKNVEELIMKLRLYEQEALATLQNLGNKNQSAFKEQQEKNESRLAMLKDFLSYGETVLQSDLPLPVLDEHFTFVEQFGQTLQVEDEDSFEPLHVDYVPNEEFKEVLKASLGNIVVRSTDMTRSMLQGSFSKTVMKGEETCFTIITKDQDGESIYCEDDLVVVNISTSTEEELYKEIEDNQNGSYKVTCIPQSSGKHKVSVEINGEPLAGSPWTFDVISPGDLT</sequence>
<evidence type="ECO:0000256" key="1">
    <source>
        <dbReference type="ARBA" id="ARBA00008518"/>
    </source>
</evidence>
<keyword evidence="12" id="KW-1185">Reference proteome</keyword>
<comment type="similarity">
    <text evidence="1">Belongs to the TRIM/RBCC family.</text>
</comment>
<dbReference type="PANTHER" id="PTHR25462:SF296">
    <property type="entry name" value="MEIOTIC P26, ISOFORM F"/>
    <property type="match status" value="1"/>
</dbReference>
<dbReference type="SUPFAM" id="SSF81296">
    <property type="entry name" value="E set domains"/>
    <property type="match status" value="1"/>
</dbReference>
<dbReference type="PROSITE" id="PS50194">
    <property type="entry name" value="FILAMIN_REPEAT"/>
    <property type="match status" value="1"/>
</dbReference>
<accession>A0A3M6TRV6</accession>
<dbReference type="Gene3D" id="3.30.160.60">
    <property type="entry name" value="Classic Zinc Finger"/>
    <property type="match status" value="1"/>
</dbReference>
<keyword evidence="2" id="KW-0479">Metal-binding</keyword>
<dbReference type="PROSITE" id="PS50119">
    <property type="entry name" value="ZF_BBOX"/>
    <property type="match status" value="1"/>
</dbReference>
<evidence type="ECO:0000256" key="2">
    <source>
        <dbReference type="ARBA" id="ARBA00022723"/>
    </source>
</evidence>
<reference evidence="11 12" key="1">
    <citation type="journal article" date="2018" name="Sci. Rep.">
        <title>Comparative analysis of the Pocillopora damicornis genome highlights role of immune system in coral evolution.</title>
        <authorList>
            <person name="Cunning R."/>
            <person name="Bay R.A."/>
            <person name="Gillette P."/>
            <person name="Baker A.C."/>
            <person name="Traylor-Knowles N."/>
        </authorList>
    </citation>
    <scope>NUCLEOTIDE SEQUENCE [LARGE SCALE GENOMIC DNA]</scope>
    <source>
        <strain evidence="11">RSMAS</strain>
        <tissue evidence="11">Whole animal</tissue>
    </source>
</reference>
<dbReference type="Gene3D" id="2.60.40.10">
    <property type="entry name" value="Immunoglobulins"/>
    <property type="match status" value="1"/>
</dbReference>
<dbReference type="SMART" id="SM00557">
    <property type="entry name" value="IG_FLMN"/>
    <property type="match status" value="1"/>
</dbReference>
<name>A0A3M6TRV6_POCDA</name>
<keyword evidence="3" id="KW-0677">Repeat</keyword>
<dbReference type="InterPro" id="IPR001841">
    <property type="entry name" value="Znf_RING"/>
</dbReference>
<dbReference type="Pfam" id="PF00630">
    <property type="entry name" value="Filamin"/>
    <property type="match status" value="1"/>
</dbReference>
<evidence type="ECO:0000259" key="9">
    <source>
        <dbReference type="PROSITE" id="PS50089"/>
    </source>
</evidence>
<evidence type="ECO:0000256" key="6">
    <source>
        <dbReference type="PROSITE-ProRule" id="PRU00024"/>
    </source>
</evidence>
<dbReference type="PANTHER" id="PTHR25462">
    <property type="entry name" value="BONUS, ISOFORM C-RELATED"/>
    <property type="match status" value="1"/>
</dbReference>
<dbReference type="InterPro" id="IPR001298">
    <property type="entry name" value="Filamin/ABP280_rpt"/>
</dbReference>
<evidence type="ECO:0008006" key="13">
    <source>
        <dbReference type="Google" id="ProtNLM"/>
    </source>
</evidence>
<keyword evidence="5" id="KW-0862">Zinc</keyword>
<dbReference type="InterPro" id="IPR047153">
    <property type="entry name" value="TRIM45/56/19-like"/>
</dbReference>
<evidence type="ECO:0000256" key="5">
    <source>
        <dbReference type="ARBA" id="ARBA00022833"/>
    </source>
</evidence>
<dbReference type="EMBL" id="RCHS01003053">
    <property type="protein sequence ID" value="RMX44081.1"/>
    <property type="molecule type" value="Genomic_DNA"/>
</dbReference>
<dbReference type="OrthoDB" id="5977875at2759"/>
<dbReference type="InterPro" id="IPR014756">
    <property type="entry name" value="Ig_E-set"/>
</dbReference>
<dbReference type="PROSITE" id="PS50089">
    <property type="entry name" value="ZF_RING_2"/>
    <property type="match status" value="1"/>
</dbReference>
<feature type="coiled-coil region" evidence="8">
    <location>
        <begin position="234"/>
        <end position="272"/>
    </location>
</feature>
<evidence type="ECO:0000313" key="12">
    <source>
        <dbReference type="Proteomes" id="UP000275408"/>
    </source>
</evidence>
<keyword evidence="4 6" id="KW-0863">Zinc-finger</keyword>
<dbReference type="InterPro" id="IPR027370">
    <property type="entry name" value="Znf-RING_euk"/>
</dbReference>
<comment type="caution">
    <text evidence="11">The sequence shown here is derived from an EMBL/GenBank/DDBJ whole genome shotgun (WGS) entry which is preliminary data.</text>
</comment>
<dbReference type="OMA" id="MCESCEN"/>
<dbReference type="Gene3D" id="3.30.40.10">
    <property type="entry name" value="Zinc/RING finger domain, C3HC4 (zinc finger)"/>
    <property type="match status" value="1"/>
</dbReference>
<evidence type="ECO:0000313" key="11">
    <source>
        <dbReference type="EMBL" id="RMX44081.1"/>
    </source>
</evidence>
<dbReference type="PROSITE" id="PS00518">
    <property type="entry name" value="ZF_RING_1"/>
    <property type="match status" value="1"/>
</dbReference>
<feature type="domain" description="RING-type" evidence="9">
    <location>
        <begin position="23"/>
        <end position="68"/>
    </location>
</feature>
<dbReference type="InterPro" id="IPR017907">
    <property type="entry name" value="Znf_RING_CS"/>
</dbReference>
<dbReference type="InterPro" id="IPR013083">
    <property type="entry name" value="Znf_RING/FYVE/PHD"/>
</dbReference>
<dbReference type="GO" id="GO:0008270">
    <property type="term" value="F:zinc ion binding"/>
    <property type="evidence" value="ECO:0007669"/>
    <property type="project" value="UniProtKB-KW"/>
</dbReference>
<evidence type="ECO:0000256" key="3">
    <source>
        <dbReference type="ARBA" id="ARBA00022737"/>
    </source>
</evidence>
<dbReference type="AlphaFoldDB" id="A0A3M6TRV6"/>
<keyword evidence="8" id="KW-0175">Coiled coil</keyword>
<gene>
    <name evidence="11" type="ORF">pdam_00015026</name>
</gene>
<evidence type="ECO:0000256" key="4">
    <source>
        <dbReference type="ARBA" id="ARBA00022771"/>
    </source>
</evidence>
<dbReference type="Pfam" id="PF00643">
    <property type="entry name" value="zf-B_box"/>
    <property type="match status" value="1"/>
</dbReference>
<dbReference type="InterPro" id="IPR000315">
    <property type="entry name" value="Znf_B-box"/>
</dbReference>
<organism evidence="11 12">
    <name type="scientific">Pocillopora damicornis</name>
    <name type="common">Cauliflower coral</name>
    <name type="synonym">Millepora damicornis</name>
    <dbReference type="NCBI Taxonomy" id="46731"/>
    <lineage>
        <taxon>Eukaryota</taxon>
        <taxon>Metazoa</taxon>
        <taxon>Cnidaria</taxon>
        <taxon>Anthozoa</taxon>
        <taxon>Hexacorallia</taxon>
        <taxon>Scleractinia</taxon>
        <taxon>Astrocoeniina</taxon>
        <taxon>Pocilloporidae</taxon>
        <taxon>Pocillopora</taxon>
    </lineage>
</organism>
<evidence type="ECO:0000256" key="8">
    <source>
        <dbReference type="SAM" id="Coils"/>
    </source>
</evidence>
<evidence type="ECO:0000259" key="10">
    <source>
        <dbReference type="PROSITE" id="PS50119"/>
    </source>
</evidence>
<feature type="repeat" description="Filamin" evidence="7">
    <location>
        <begin position="370"/>
        <end position="471"/>
    </location>
</feature>
<proteinExistence type="inferred from homology"/>
<dbReference type="SUPFAM" id="SSF57850">
    <property type="entry name" value="RING/U-box"/>
    <property type="match status" value="1"/>
</dbReference>
<dbReference type="Pfam" id="PF13445">
    <property type="entry name" value="zf-RING_UBOX"/>
    <property type="match status" value="1"/>
</dbReference>
<dbReference type="SMART" id="SM00184">
    <property type="entry name" value="RING"/>
    <property type="match status" value="1"/>
</dbReference>
<dbReference type="InterPro" id="IPR017868">
    <property type="entry name" value="Filamin/ABP280_repeat-like"/>
</dbReference>
<dbReference type="InterPro" id="IPR013783">
    <property type="entry name" value="Ig-like_fold"/>
</dbReference>
<dbReference type="SUPFAM" id="SSF57845">
    <property type="entry name" value="B-box zinc-binding domain"/>
    <property type="match status" value="1"/>
</dbReference>